<name>A0A9P6VXD2_RHOMI</name>
<dbReference type="Proteomes" id="UP000777482">
    <property type="component" value="Unassembled WGS sequence"/>
</dbReference>
<keyword evidence="3" id="KW-1185">Reference proteome</keyword>
<feature type="region of interest" description="Disordered" evidence="1">
    <location>
        <begin position="131"/>
        <end position="150"/>
    </location>
</feature>
<dbReference type="EMBL" id="PUHQ01000065">
    <property type="protein sequence ID" value="KAG0658502.1"/>
    <property type="molecule type" value="Genomic_DNA"/>
</dbReference>
<evidence type="ECO:0000313" key="2">
    <source>
        <dbReference type="EMBL" id="KAG0658502.1"/>
    </source>
</evidence>
<feature type="region of interest" description="Disordered" evidence="1">
    <location>
        <begin position="374"/>
        <end position="464"/>
    </location>
</feature>
<sequence>MSTCSFSSYLSARASFIAAAAPATADAPVGASGPTAITAPVPAHSRHHHHPHTTHHLDHVAPSPSLSDAGSPFKRQRNRSPDSTTTTVVAVAPAAPSPPARESTSIAAHDDTSMSASVAAASYFAAFQHHHGPPPSGLSPPTPSSSPLHAPLVAPVPKSILCVPSSPLSTVCSSPFTSPPISRPVSRRSSTSKSVRFARCTNASVFPTHSTEEYDRSPIVPTCESESLEIKRCKAEDEEEGWIMCQARLAAAAASADKPQVPKLPKHAPTMDNPVEGVHGLIEGGFFVGDERDRLGGSTPTCGAAGLLPEVVPEEDDDEDDLDLNPLEGALNDEDLDVEIDLVNGAGGGERMLVDDAPADLDVVLELDMERRRSISPSGSAASSSSAVSSASSSLVVGPEGDRDDASRTRGRPGHVGRDDSPPSTASTSSNDGDSSNSTATGPASSTELSSTAGSTAGAEAAAVVDAPKKKRFGLCGLGKYTRQDIFSCHDSLGGF</sequence>
<comment type="caution">
    <text evidence="2">The sequence shown here is derived from an EMBL/GenBank/DDBJ whole genome shotgun (WGS) entry which is preliminary data.</text>
</comment>
<accession>A0A9P6VXD2</accession>
<dbReference type="OrthoDB" id="2530139at2759"/>
<feature type="compositionally biased region" description="Low complexity" evidence="1">
    <location>
        <begin position="81"/>
        <end position="105"/>
    </location>
</feature>
<evidence type="ECO:0000256" key="1">
    <source>
        <dbReference type="SAM" id="MobiDB-lite"/>
    </source>
</evidence>
<dbReference type="AlphaFoldDB" id="A0A9P6VXD2"/>
<reference evidence="2 3" key="1">
    <citation type="submission" date="2020-11" db="EMBL/GenBank/DDBJ databases">
        <title>Kefir isolates.</title>
        <authorList>
            <person name="Marcisauskas S."/>
            <person name="Kim Y."/>
            <person name="Blasche S."/>
        </authorList>
    </citation>
    <scope>NUCLEOTIDE SEQUENCE [LARGE SCALE GENOMIC DNA]</scope>
    <source>
        <strain evidence="2 3">KR</strain>
    </source>
</reference>
<gene>
    <name evidence="2" type="ORF">C6P46_005745</name>
</gene>
<feature type="region of interest" description="Disordered" evidence="1">
    <location>
        <begin position="27"/>
        <end position="105"/>
    </location>
</feature>
<protein>
    <submittedName>
        <fullName evidence="2">Uncharacterized protein</fullName>
    </submittedName>
</protein>
<proteinExistence type="predicted"/>
<feature type="compositionally biased region" description="Pro residues" evidence="1">
    <location>
        <begin position="133"/>
        <end position="144"/>
    </location>
</feature>
<feature type="compositionally biased region" description="Basic residues" evidence="1">
    <location>
        <begin position="44"/>
        <end position="54"/>
    </location>
</feature>
<feature type="compositionally biased region" description="Low complexity" evidence="1">
    <location>
        <begin position="422"/>
        <end position="463"/>
    </location>
</feature>
<organism evidence="2 3">
    <name type="scientific">Rhodotorula mucilaginosa</name>
    <name type="common">Yeast</name>
    <name type="synonym">Rhodotorula rubra</name>
    <dbReference type="NCBI Taxonomy" id="5537"/>
    <lineage>
        <taxon>Eukaryota</taxon>
        <taxon>Fungi</taxon>
        <taxon>Dikarya</taxon>
        <taxon>Basidiomycota</taxon>
        <taxon>Pucciniomycotina</taxon>
        <taxon>Microbotryomycetes</taxon>
        <taxon>Sporidiobolales</taxon>
        <taxon>Sporidiobolaceae</taxon>
        <taxon>Rhodotorula</taxon>
    </lineage>
</organism>
<feature type="compositionally biased region" description="Low complexity" evidence="1">
    <location>
        <begin position="375"/>
        <end position="394"/>
    </location>
</feature>
<evidence type="ECO:0000313" key="3">
    <source>
        <dbReference type="Proteomes" id="UP000777482"/>
    </source>
</evidence>